<dbReference type="AlphaFoldDB" id="A0A5C4X2S0"/>
<reference evidence="7 8" key="3">
    <citation type="submission" date="2019-06" db="EMBL/GenBank/DDBJ databases">
        <authorList>
            <person name="Mardanova A.M."/>
            <person name="Pudova D.S."/>
            <person name="Shagimardanova E.I."/>
            <person name="Gogoleva N.E."/>
            <person name="Lutfullin M.T."/>
            <person name="Hadieva G.F."/>
            <person name="Sharipova M.R."/>
        </authorList>
    </citation>
    <scope>NUCLEOTIDE SEQUENCE [LARGE SCALE GENOMIC DNA]</scope>
    <source>
        <strain evidence="7 8">MG-1</strain>
    </source>
</reference>
<proteinExistence type="predicted"/>
<dbReference type="PANTHER" id="PTHR47506">
    <property type="entry name" value="TRANSCRIPTIONAL REGULATORY PROTEIN"/>
    <property type="match status" value="1"/>
</dbReference>
<keyword evidence="2" id="KW-0238">DNA-binding</keyword>
<evidence type="ECO:0000313" key="6">
    <source>
        <dbReference type="EMBL" id="GGC29141.1"/>
    </source>
</evidence>
<reference evidence="9" key="2">
    <citation type="journal article" date="2019" name="Int. J. Syst. Evol. Microbiol.">
        <title>The Global Catalogue of Microorganisms (GCM) 10K type strain sequencing project: providing services to taxonomists for standard genome sequencing and annotation.</title>
        <authorList>
            <consortium name="The Broad Institute Genomics Platform"/>
            <consortium name="The Broad Institute Genome Sequencing Center for Infectious Disease"/>
            <person name="Wu L."/>
            <person name="Ma J."/>
        </authorList>
    </citation>
    <scope>NUCLEOTIDE SEQUENCE [LARGE SCALE GENOMIC DNA]</scope>
    <source>
        <strain evidence="9">CGMCC 1.15472</strain>
    </source>
</reference>
<evidence type="ECO:0000313" key="7">
    <source>
        <dbReference type="EMBL" id="TNM55865.1"/>
    </source>
</evidence>
<dbReference type="PANTHER" id="PTHR47506:SF6">
    <property type="entry name" value="HTH-TYPE TRANSCRIPTIONAL REPRESSOR NEMR"/>
    <property type="match status" value="1"/>
</dbReference>
<evidence type="ECO:0000259" key="5">
    <source>
        <dbReference type="Pfam" id="PF16925"/>
    </source>
</evidence>
<evidence type="ECO:0000256" key="3">
    <source>
        <dbReference type="ARBA" id="ARBA00023163"/>
    </source>
</evidence>
<evidence type="ECO:0000256" key="1">
    <source>
        <dbReference type="ARBA" id="ARBA00023015"/>
    </source>
</evidence>
<dbReference type="Pfam" id="PF00440">
    <property type="entry name" value="TetR_N"/>
    <property type="match status" value="1"/>
</dbReference>
<evidence type="ECO:0000313" key="8">
    <source>
        <dbReference type="Proteomes" id="UP000314223"/>
    </source>
</evidence>
<gene>
    <name evidence="7" type="ORF">FHQ09_06390</name>
    <name evidence="6" type="ORF">GCM10010974_09590</name>
</gene>
<dbReference type="InterPro" id="IPR001647">
    <property type="entry name" value="HTH_TetR"/>
</dbReference>
<dbReference type="Pfam" id="PF16925">
    <property type="entry name" value="TetR_C_13"/>
    <property type="match status" value="1"/>
</dbReference>
<dbReference type="EMBL" id="VDMQ01000003">
    <property type="protein sequence ID" value="TNM55865.1"/>
    <property type="molecule type" value="Genomic_DNA"/>
</dbReference>
<sequence length="198" mass="21711">MPKRTLDQVRATRKTVLRRSADVASVNGLDGLSFSQIAEEVGLSKSGLAGYFESKTDWQLAVIGYARSVFRESVIDRGREKSNVNTPLIVSTCRAWLDYIELPVFPGGCFFAAAAAEFDDRDGAVRDAIRDTYAQLREYIAAVAGRDADEEGAGEQMAFELIAVMIYLNQNLRLAGDQQAGSIARRSISRIIGHSVDE</sequence>
<evidence type="ECO:0000259" key="4">
    <source>
        <dbReference type="Pfam" id="PF00440"/>
    </source>
</evidence>
<dbReference type="Proteomes" id="UP000314223">
    <property type="component" value="Unassembled WGS sequence"/>
</dbReference>
<keyword evidence="1" id="KW-0805">Transcription regulation</keyword>
<dbReference type="Proteomes" id="UP000632322">
    <property type="component" value="Unassembled WGS sequence"/>
</dbReference>
<accession>A0A5C4X2S0</accession>
<dbReference type="EMBL" id="BMJG01000002">
    <property type="protein sequence ID" value="GGC29141.1"/>
    <property type="molecule type" value="Genomic_DNA"/>
</dbReference>
<dbReference type="RefSeq" id="WP_139468004.1">
    <property type="nucleotide sequence ID" value="NZ_VDMQ01000003.1"/>
</dbReference>
<dbReference type="Gene3D" id="1.10.357.10">
    <property type="entry name" value="Tetracycline Repressor, domain 2"/>
    <property type="match status" value="1"/>
</dbReference>
<dbReference type="InterPro" id="IPR011075">
    <property type="entry name" value="TetR_C"/>
</dbReference>
<evidence type="ECO:0000256" key="2">
    <source>
        <dbReference type="ARBA" id="ARBA00023125"/>
    </source>
</evidence>
<evidence type="ECO:0000313" key="9">
    <source>
        <dbReference type="Proteomes" id="UP000632322"/>
    </source>
</evidence>
<feature type="domain" description="HTH tetR-type" evidence="4">
    <location>
        <begin position="20"/>
        <end position="57"/>
    </location>
</feature>
<keyword evidence="9" id="KW-1185">Reference proteome</keyword>
<feature type="domain" description="Tetracyclin repressor-like C-terminal" evidence="5">
    <location>
        <begin position="91"/>
        <end position="187"/>
    </location>
</feature>
<dbReference type="SUPFAM" id="SSF46689">
    <property type="entry name" value="Homeodomain-like"/>
    <property type="match status" value="1"/>
</dbReference>
<name>A0A5C4X2S0_9MICO</name>
<dbReference type="InterPro" id="IPR009057">
    <property type="entry name" value="Homeodomain-like_sf"/>
</dbReference>
<dbReference type="InterPro" id="IPR036271">
    <property type="entry name" value="Tet_transcr_reg_TetR-rel_C_sf"/>
</dbReference>
<reference evidence="6" key="1">
    <citation type="journal article" date="2014" name="Int. J. Syst. Evol. Microbiol.">
        <title>Complete genome of a new Firmicutes species belonging to the dominant human colonic microbiota ('Ruminococcus bicirculans') reveals two chromosomes and a selective capacity to utilize plant glucans.</title>
        <authorList>
            <consortium name="NISC Comparative Sequencing Program"/>
            <person name="Wegmann U."/>
            <person name="Louis P."/>
            <person name="Goesmann A."/>
            <person name="Henrissat B."/>
            <person name="Duncan S.H."/>
            <person name="Flint H.J."/>
        </authorList>
    </citation>
    <scope>NUCLEOTIDE SEQUENCE</scope>
    <source>
        <strain evidence="6">CGMCC 1.15472</strain>
    </source>
</reference>
<dbReference type="SUPFAM" id="SSF48498">
    <property type="entry name" value="Tetracyclin repressor-like, C-terminal domain"/>
    <property type="match status" value="1"/>
</dbReference>
<reference evidence="6" key="4">
    <citation type="submission" date="2024-05" db="EMBL/GenBank/DDBJ databases">
        <authorList>
            <person name="Sun Q."/>
            <person name="Zhou Y."/>
        </authorList>
    </citation>
    <scope>NUCLEOTIDE SEQUENCE</scope>
    <source>
        <strain evidence="6">CGMCC 1.15472</strain>
    </source>
</reference>
<organism evidence="7 8">
    <name type="scientific">Brevibacterium sediminis</name>
    <dbReference type="NCBI Taxonomy" id="1857024"/>
    <lineage>
        <taxon>Bacteria</taxon>
        <taxon>Bacillati</taxon>
        <taxon>Actinomycetota</taxon>
        <taxon>Actinomycetes</taxon>
        <taxon>Micrococcales</taxon>
        <taxon>Brevibacteriaceae</taxon>
        <taxon>Brevibacterium</taxon>
    </lineage>
</organism>
<dbReference type="GO" id="GO:0003677">
    <property type="term" value="F:DNA binding"/>
    <property type="evidence" value="ECO:0007669"/>
    <property type="project" value="UniProtKB-KW"/>
</dbReference>
<protein>
    <submittedName>
        <fullName evidence="6">TetR family transcriptional regulator</fullName>
    </submittedName>
    <submittedName>
        <fullName evidence="7">TetR/AcrR family transcriptional regulator</fullName>
    </submittedName>
</protein>
<dbReference type="Gene3D" id="1.10.10.60">
    <property type="entry name" value="Homeodomain-like"/>
    <property type="match status" value="1"/>
</dbReference>
<comment type="caution">
    <text evidence="7">The sequence shown here is derived from an EMBL/GenBank/DDBJ whole genome shotgun (WGS) entry which is preliminary data.</text>
</comment>
<keyword evidence="3" id="KW-0804">Transcription</keyword>